<sequence>MKILIISFLIAFITGCSFDNTYKSDIYDRDYISMDANTTLYSSNKTFSVKSPINRGILFEGLDKYDDFTVLQRRIIGEIVEMFYLEIDKIDVLWVII</sequence>
<evidence type="ECO:0008006" key="3">
    <source>
        <dbReference type="Google" id="ProtNLM"/>
    </source>
</evidence>
<accession>A0A7S9RRX4</accession>
<protein>
    <recommendedName>
        <fullName evidence="3">Lipoprotein</fullName>
    </recommendedName>
</protein>
<dbReference type="PROSITE" id="PS51257">
    <property type="entry name" value="PROKAR_LIPOPROTEIN"/>
    <property type="match status" value="1"/>
</dbReference>
<dbReference type="AlphaFoldDB" id="A0A7S9RRX4"/>
<dbReference type="Proteomes" id="UP000594571">
    <property type="component" value="Chromosome"/>
</dbReference>
<evidence type="ECO:0000313" key="1">
    <source>
        <dbReference type="EMBL" id="QPH96796.1"/>
    </source>
</evidence>
<gene>
    <name evidence="1" type="ORF">CVS89_00510</name>
</gene>
<reference evidence="1 2" key="2">
    <citation type="journal article" date="2020" name="Microb. Genom.">
        <title>Analysis of complete Campylobacter concisus genomes identifies genomospecies features, secretion systems and novel plasmids and their association with severe ulcerative colitis.</title>
        <authorList>
            <person name="Liu F."/>
            <person name="Chen S."/>
            <person name="Luu L.D.W."/>
            <person name="Lee S.A."/>
            <person name="Tay A.C.Y."/>
            <person name="Wu R."/>
            <person name="Riordan S.M."/>
            <person name="Lan R."/>
            <person name="Liu L."/>
            <person name="Zhang L."/>
        </authorList>
    </citation>
    <scope>NUCLEOTIDE SEQUENCE [LARGE SCALE GENOMIC DNA]</scope>
    <source>
        <strain evidence="1 2">H16O-S1</strain>
    </source>
</reference>
<dbReference type="RefSeq" id="WP_107848476.1">
    <property type="nucleotide sequence ID" value="NZ_CP049263.1"/>
</dbReference>
<proteinExistence type="predicted"/>
<reference evidence="1 2" key="1">
    <citation type="journal article" date="2018" name="Emerg. Microbes Infect.">
        <title>Genomic analysis of oral Campylobacter concisus strains identified a potential bacterial molecular marker associated with active Crohn's disease.</title>
        <authorList>
            <person name="Liu F."/>
            <person name="Ma R."/>
            <person name="Tay C.Y.A."/>
            <person name="Octavia S."/>
            <person name="Lan R."/>
            <person name="Chung H.K.L."/>
            <person name="Riordan S.M."/>
            <person name="Grimm M.C."/>
            <person name="Leong R.W."/>
            <person name="Tanaka M.M."/>
            <person name="Connor S."/>
            <person name="Zhang L."/>
        </authorList>
    </citation>
    <scope>NUCLEOTIDE SEQUENCE [LARGE SCALE GENOMIC DNA]</scope>
    <source>
        <strain evidence="1 2">H16O-S1</strain>
    </source>
</reference>
<evidence type="ECO:0000313" key="2">
    <source>
        <dbReference type="Proteomes" id="UP000594571"/>
    </source>
</evidence>
<organism evidence="1 2">
    <name type="scientific">Campylobacter concisus</name>
    <dbReference type="NCBI Taxonomy" id="199"/>
    <lineage>
        <taxon>Bacteria</taxon>
        <taxon>Pseudomonadati</taxon>
        <taxon>Campylobacterota</taxon>
        <taxon>Epsilonproteobacteria</taxon>
        <taxon>Campylobacterales</taxon>
        <taxon>Campylobacteraceae</taxon>
        <taxon>Campylobacter</taxon>
    </lineage>
</organism>
<dbReference type="EMBL" id="CP049263">
    <property type="protein sequence ID" value="QPH96796.1"/>
    <property type="molecule type" value="Genomic_DNA"/>
</dbReference>
<name>A0A7S9RRX4_9BACT</name>